<organism evidence="3 4">
    <name type="scientific">Nezara viridula</name>
    <name type="common">Southern green stink bug</name>
    <name type="synonym">Cimex viridulus</name>
    <dbReference type="NCBI Taxonomy" id="85310"/>
    <lineage>
        <taxon>Eukaryota</taxon>
        <taxon>Metazoa</taxon>
        <taxon>Ecdysozoa</taxon>
        <taxon>Arthropoda</taxon>
        <taxon>Hexapoda</taxon>
        <taxon>Insecta</taxon>
        <taxon>Pterygota</taxon>
        <taxon>Neoptera</taxon>
        <taxon>Paraneoptera</taxon>
        <taxon>Hemiptera</taxon>
        <taxon>Heteroptera</taxon>
        <taxon>Panheteroptera</taxon>
        <taxon>Pentatomomorpha</taxon>
        <taxon>Pentatomoidea</taxon>
        <taxon>Pentatomidae</taxon>
        <taxon>Pentatominae</taxon>
        <taxon>Nezara</taxon>
    </lineage>
</organism>
<evidence type="ECO:0000313" key="3">
    <source>
        <dbReference type="EMBL" id="CAH1390927.1"/>
    </source>
</evidence>
<keyword evidence="2" id="KW-0732">Signal</keyword>
<feature type="transmembrane region" description="Helical" evidence="1">
    <location>
        <begin position="45"/>
        <end position="68"/>
    </location>
</feature>
<protein>
    <recommendedName>
        <fullName evidence="5">Neuropeptide</fullName>
    </recommendedName>
</protein>
<feature type="signal peptide" evidence="2">
    <location>
        <begin position="1"/>
        <end position="21"/>
    </location>
</feature>
<proteinExistence type="predicted"/>
<keyword evidence="1" id="KW-0812">Transmembrane</keyword>
<gene>
    <name evidence="3" type="ORF">NEZAVI_LOCUS2034</name>
</gene>
<keyword evidence="1" id="KW-0472">Membrane</keyword>
<feature type="chain" id="PRO_5040395892" description="Neuropeptide" evidence="2">
    <location>
        <begin position="22"/>
        <end position="100"/>
    </location>
</feature>
<name>A0A9P0E9E1_NEZVI</name>
<evidence type="ECO:0000256" key="1">
    <source>
        <dbReference type="SAM" id="Phobius"/>
    </source>
</evidence>
<keyword evidence="1" id="KW-1133">Transmembrane helix</keyword>
<dbReference type="AlphaFoldDB" id="A0A9P0E9E1"/>
<sequence length="100" mass="10603">MKLVFLLFSIVLVGLFLGAAAQETLVGDILRDVGDTVDWATDISFESSIAVTMKLVFLLFLIVLVGLFDVGAAAQRTVVGNVLRGNTVGWATGTSEEQNG</sequence>
<evidence type="ECO:0000256" key="2">
    <source>
        <dbReference type="SAM" id="SignalP"/>
    </source>
</evidence>
<dbReference type="EMBL" id="OV725077">
    <property type="protein sequence ID" value="CAH1390927.1"/>
    <property type="molecule type" value="Genomic_DNA"/>
</dbReference>
<accession>A0A9P0E9E1</accession>
<reference evidence="3" key="1">
    <citation type="submission" date="2022-01" db="EMBL/GenBank/DDBJ databases">
        <authorList>
            <person name="King R."/>
        </authorList>
    </citation>
    <scope>NUCLEOTIDE SEQUENCE</scope>
</reference>
<evidence type="ECO:0000313" key="4">
    <source>
        <dbReference type="Proteomes" id="UP001152798"/>
    </source>
</evidence>
<evidence type="ECO:0008006" key="5">
    <source>
        <dbReference type="Google" id="ProtNLM"/>
    </source>
</evidence>
<dbReference type="Proteomes" id="UP001152798">
    <property type="component" value="Chromosome 1"/>
</dbReference>
<keyword evidence="4" id="KW-1185">Reference proteome</keyword>